<gene>
    <name evidence="3" type="ORF">NFI88_09645</name>
</gene>
<evidence type="ECO:0000313" key="3">
    <source>
        <dbReference type="EMBL" id="MCQ8241101.1"/>
    </source>
</evidence>
<dbReference type="EMBL" id="JAMZEJ010000005">
    <property type="protein sequence ID" value="MCQ8241101.1"/>
    <property type="molecule type" value="Genomic_DNA"/>
</dbReference>
<protein>
    <recommendedName>
        <fullName evidence="5">DUF4412 domain-containing protein</fullName>
    </recommendedName>
</protein>
<name>A0ABT1VXQ1_9PROT</name>
<evidence type="ECO:0000256" key="2">
    <source>
        <dbReference type="SAM" id="SignalP"/>
    </source>
</evidence>
<sequence>MKRSGTTRGQRGWRRTAALLAAAGLGFSLALRAAAAADAGTAMLPVPAAENPFVVPQHDVDILYEVPPPAGTPAGAGALMTQRVRFAAAVQKQRVDPPGNASFMITDYPARRLTMVETGRRMATTVPAPGGALSPPGSRATGSFRRGNTLQVAGYPCTEWLTADDSGAPSVLCLTADGVMLQARQGDRVLIRARTVRYGPLDADVFAVPAGYATGTPPRPEAPLNPGAAPAAPN</sequence>
<proteinExistence type="predicted"/>
<comment type="caution">
    <text evidence="3">The sequence shown here is derived from an EMBL/GenBank/DDBJ whole genome shotgun (WGS) entry which is preliminary data.</text>
</comment>
<reference evidence="3 4" key="1">
    <citation type="submission" date="2022-06" db="EMBL/GenBank/DDBJ databases">
        <title>Rhizosaccharibacter gen. nov. sp. nov. KSS12, endophytic bacteria isolated from sugarcane.</title>
        <authorList>
            <person name="Pitiwittayakul N."/>
        </authorList>
    </citation>
    <scope>NUCLEOTIDE SEQUENCE [LARGE SCALE GENOMIC DNA]</scope>
    <source>
        <strain evidence="3 4">KSS12</strain>
    </source>
</reference>
<evidence type="ECO:0008006" key="5">
    <source>
        <dbReference type="Google" id="ProtNLM"/>
    </source>
</evidence>
<dbReference type="Proteomes" id="UP001524547">
    <property type="component" value="Unassembled WGS sequence"/>
</dbReference>
<dbReference type="RefSeq" id="WP_422919843.1">
    <property type="nucleotide sequence ID" value="NZ_JAMZEJ010000005.1"/>
</dbReference>
<evidence type="ECO:0000313" key="4">
    <source>
        <dbReference type="Proteomes" id="UP001524547"/>
    </source>
</evidence>
<accession>A0ABT1VXQ1</accession>
<feature type="region of interest" description="Disordered" evidence="1">
    <location>
        <begin position="214"/>
        <end position="234"/>
    </location>
</feature>
<feature type="chain" id="PRO_5045366886" description="DUF4412 domain-containing protein" evidence="2">
    <location>
        <begin position="34"/>
        <end position="234"/>
    </location>
</feature>
<feature type="compositionally biased region" description="Low complexity" evidence="1">
    <location>
        <begin position="224"/>
        <end position="234"/>
    </location>
</feature>
<keyword evidence="4" id="KW-1185">Reference proteome</keyword>
<evidence type="ECO:0000256" key="1">
    <source>
        <dbReference type="SAM" id="MobiDB-lite"/>
    </source>
</evidence>
<keyword evidence="2" id="KW-0732">Signal</keyword>
<feature type="signal peptide" evidence="2">
    <location>
        <begin position="1"/>
        <end position="33"/>
    </location>
</feature>
<organism evidence="3 4">
    <name type="scientific">Rhizosaccharibacter radicis</name>
    <dbReference type="NCBI Taxonomy" id="2782605"/>
    <lineage>
        <taxon>Bacteria</taxon>
        <taxon>Pseudomonadati</taxon>
        <taxon>Pseudomonadota</taxon>
        <taxon>Alphaproteobacteria</taxon>
        <taxon>Acetobacterales</taxon>
        <taxon>Acetobacteraceae</taxon>
        <taxon>Rhizosaccharibacter</taxon>
    </lineage>
</organism>